<sequence length="153" mass="16280">MIHVAPASPFDPPVRALLEASHALMASLYAAEANHYLSLDALTEPHITLFAASQGGNTLATGALARMQGYGEVKSMFTAPEARGHGLADALLSHIEAEARSANLPYLRLETGTGLDAAHRLYARHGFTPRGPFGAYPAADTSVFMEKSLHKNL</sequence>
<dbReference type="InterPro" id="IPR000182">
    <property type="entry name" value="GNAT_dom"/>
</dbReference>
<dbReference type="PROSITE" id="PS51186">
    <property type="entry name" value="GNAT"/>
    <property type="match status" value="1"/>
</dbReference>
<dbReference type="EMBL" id="JANFFA010000006">
    <property type="protein sequence ID" value="MDQ2095770.1"/>
    <property type="molecule type" value="Genomic_DNA"/>
</dbReference>
<comment type="caution">
    <text evidence="4">The sequence shown here is derived from an EMBL/GenBank/DDBJ whole genome shotgun (WGS) entry which is preliminary data.</text>
</comment>
<dbReference type="Pfam" id="PF00583">
    <property type="entry name" value="Acetyltransf_1"/>
    <property type="match status" value="1"/>
</dbReference>
<feature type="domain" description="N-acetyltransferase" evidence="3">
    <location>
        <begin position="12"/>
        <end position="150"/>
    </location>
</feature>
<gene>
    <name evidence="4" type="ORF">NOI20_16750</name>
</gene>
<dbReference type="PANTHER" id="PTHR43877:SF5">
    <property type="entry name" value="BLL8307 PROTEIN"/>
    <property type="match status" value="1"/>
</dbReference>
<keyword evidence="5" id="KW-1185">Reference proteome</keyword>
<evidence type="ECO:0000256" key="2">
    <source>
        <dbReference type="ARBA" id="ARBA00023315"/>
    </source>
</evidence>
<keyword evidence="2" id="KW-0012">Acyltransferase</keyword>
<proteinExistence type="predicted"/>
<dbReference type="RefSeq" id="WP_317627394.1">
    <property type="nucleotide sequence ID" value="NZ_JANFFA010000006.1"/>
</dbReference>
<dbReference type="SUPFAM" id="SSF55729">
    <property type="entry name" value="Acyl-CoA N-acyltransferases (Nat)"/>
    <property type="match status" value="1"/>
</dbReference>
<dbReference type="Gene3D" id="3.40.630.30">
    <property type="match status" value="1"/>
</dbReference>
<reference evidence="4" key="2">
    <citation type="submission" date="2023-04" db="EMBL/GenBank/DDBJ databases">
        <title>'Rhodoalgimonas zhirmunskyi' gen. nov., isolated from a red alga.</title>
        <authorList>
            <person name="Nedashkovskaya O.I."/>
            <person name="Otstavnykh N.Y."/>
            <person name="Bystritskaya E.P."/>
            <person name="Balabanova L.A."/>
            <person name="Isaeva M.P."/>
        </authorList>
    </citation>
    <scope>NUCLEOTIDE SEQUENCE</scope>
    <source>
        <strain evidence="4">10Alg 79</strain>
    </source>
</reference>
<dbReference type="Proteomes" id="UP001227162">
    <property type="component" value="Unassembled WGS sequence"/>
</dbReference>
<evidence type="ECO:0000259" key="3">
    <source>
        <dbReference type="PROSITE" id="PS51186"/>
    </source>
</evidence>
<name>A0AAJ1U8X0_9RHOB</name>
<dbReference type="PANTHER" id="PTHR43877">
    <property type="entry name" value="AMINOALKYLPHOSPHONATE N-ACETYLTRANSFERASE-RELATED-RELATED"/>
    <property type="match status" value="1"/>
</dbReference>
<dbReference type="InterPro" id="IPR016181">
    <property type="entry name" value="Acyl_CoA_acyltransferase"/>
</dbReference>
<protein>
    <submittedName>
        <fullName evidence="4">GNAT family N-acetyltransferase</fullName>
    </submittedName>
</protein>
<organism evidence="4 5">
    <name type="scientific">Rhodalgimonas zhirmunskyi</name>
    <dbReference type="NCBI Taxonomy" id="2964767"/>
    <lineage>
        <taxon>Bacteria</taxon>
        <taxon>Pseudomonadati</taxon>
        <taxon>Pseudomonadota</taxon>
        <taxon>Alphaproteobacteria</taxon>
        <taxon>Rhodobacterales</taxon>
        <taxon>Roseobacteraceae</taxon>
        <taxon>Rhodalgimonas</taxon>
    </lineage>
</organism>
<evidence type="ECO:0000313" key="4">
    <source>
        <dbReference type="EMBL" id="MDQ2095770.1"/>
    </source>
</evidence>
<reference evidence="4" key="1">
    <citation type="submission" date="2022-07" db="EMBL/GenBank/DDBJ databases">
        <authorList>
            <person name="Otstavnykh N."/>
            <person name="Isaeva M."/>
            <person name="Bystritskaya E."/>
        </authorList>
    </citation>
    <scope>NUCLEOTIDE SEQUENCE</scope>
    <source>
        <strain evidence="4">10Alg 79</strain>
    </source>
</reference>
<dbReference type="GO" id="GO:0016747">
    <property type="term" value="F:acyltransferase activity, transferring groups other than amino-acyl groups"/>
    <property type="evidence" value="ECO:0007669"/>
    <property type="project" value="InterPro"/>
</dbReference>
<accession>A0AAJ1U8X0</accession>
<dbReference type="CDD" id="cd04301">
    <property type="entry name" value="NAT_SF"/>
    <property type="match status" value="1"/>
</dbReference>
<evidence type="ECO:0000256" key="1">
    <source>
        <dbReference type="ARBA" id="ARBA00022679"/>
    </source>
</evidence>
<keyword evidence="1" id="KW-0808">Transferase</keyword>
<dbReference type="AlphaFoldDB" id="A0AAJ1U8X0"/>
<evidence type="ECO:0000313" key="5">
    <source>
        <dbReference type="Proteomes" id="UP001227162"/>
    </source>
</evidence>
<dbReference type="InterPro" id="IPR050832">
    <property type="entry name" value="Bact_Acetyltransf"/>
</dbReference>